<dbReference type="PROSITE" id="PS50928">
    <property type="entry name" value="ABC_TM1"/>
    <property type="match status" value="1"/>
</dbReference>
<keyword evidence="3" id="KW-1003">Cell membrane</keyword>
<accession>A0A494XGG5</accession>
<keyword evidence="5 7" id="KW-1133">Transmembrane helix</keyword>
<feature type="transmembrane region" description="Helical" evidence="7">
    <location>
        <begin position="12"/>
        <end position="32"/>
    </location>
</feature>
<comment type="similarity">
    <text evidence="7">Belongs to the binding-protein-dependent transport system permease family.</text>
</comment>
<keyword evidence="10" id="KW-1185">Reference proteome</keyword>
<protein>
    <submittedName>
        <fullName evidence="9">Carbohydrate ABC transporter permease</fullName>
    </submittedName>
</protein>
<evidence type="ECO:0000313" key="10">
    <source>
        <dbReference type="Proteomes" id="UP000282076"/>
    </source>
</evidence>
<keyword evidence="2 7" id="KW-0813">Transport</keyword>
<dbReference type="GO" id="GO:0055085">
    <property type="term" value="P:transmembrane transport"/>
    <property type="evidence" value="ECO:0007669"/>
    <property type="project" value="InterPro"/>
</dbReference>
<reference evidence="9 10" key="1">
    <citation type="submission" date="2018-10" db="EMBL/GenBank/DDBJ databases">
        <title>Cohnella sp. M2MS4P-1, whole genome shotgun sequence.</title>
        <authorList>
            <person name="Tuo L."/>
        </authorList>
    </citation>
    <scope>NUCLEOTIDE SEQUENCE [LARGE SCALE GENOMIC DNA]</scope>
    <source>
        <strain evidence="9 10">M2MS4P-1</strain>
    </source>
</reference>
<feature type="domain" description="ABC transmembrane type-1" evidence="8">
    <location>
        <begin position="75"/>
        <end position="280"/>
    </location>
</feature>
<feature type="transmembrane region" description="Helical" evidence="7">
    <location>
        <begin position="267"/>
        <end position="286"/>
    </location>
</feature>
<feature type="transmembrane region" description="Helical" evidence="7">
    <location>
        <begin position="82"/>
        <end position="100"/>
    </location>
</feature>
<comment type="caution">
    <text evidence="9">The sequence shown here is derived from an EMBL/GenBank/DDBJ whole genome shotgun (WGS) entry which is preliminary data.</text>
</comment>
<evidence type="ECO:0000256" key="4">
    <source>
        <dbReference type="ARBA" id="ARBA00022692"/>
    </source>
</evidence>
<dbReference type="InterPro" id="IPR035906">
    <property type="entry name" value="MetI-like_sf"/>
</dbReference>
<evidence type="ECO:0000256" key="3">
    <source>
        <dbReference type="ARBA" id="ARBA00022475"/>
    </source>
</evidence>
<organism evidence="9 10">
    <name type="scientific">Cohnella endophytica</name>
    <dbReference type="NCBI Taxonomy" id="2419778"/>
    <lineage>
        <taxon>Bacteria</taxon>
        <taxon>Bacillati</taxon>
        <taxon>Bacillota</taxon>
        <taxon>Bacilli</taxon>
        <taxon>Bacillales</taxon>
        <taxon>Paenibacillaceae</taxon>
        <taxon>Cohnella</taxon>
    </lineage>
</organism>
<dbReference type="SUPFAM" id="SSF161098">
    <property type="entry name" value="MetI-like"/>
    <property type="match status" value="1"/>
</dbReference>
<dbReference type="CDD" id="cd06261">
    <property type="entry name" value="TM_PBP2"/>
    <property type="match status" value="1"/>
</dbReference>
<evidence type="ECO:0000259" key="8">
    <source>
        <dbReference type="PROSITE" id="PS50928"/>
    </source>
</evidence>
<evidence type="ECO:0000313" key="9">
    <source>
        <dbReference type="EMBL" id="RKP48932.1"/>
    </source>
</evidence>
<proteinExistence type="inferred from homology"/>
<dbReference type="OrthoDB" id="9810086at2"/>
<name>A0A494XGG5_9BACL</name>
<feature type="transmembrane region" description="Helical" evidence="7">
    <location>
        <begin position="112"/>
        <end position="131"/>
    </location>
</feature>
<dbReference type="Gene3D" id="1.10.3720.10">
    <property type="entry name" value="MetI-like"/>
    <property type="match status" value="1"/>
</dbReference>
<keyword evidence="4 7" id="KW-0812">Transmembrane</keyword>
<dbReference type="InterPro" id="IPR000515">
    <property type="entry name" value="MetI-like"/>
</dbReference>
<dbReference type="EMBL" id="RBZM01000009">
    <property type="protein sequence ID" value="RKP48932.1"/>
    <property type="molecule type" value="Genomic_DNA"/>
</dbReference>
<dbReference type="Proteomes" id="UP000282076">
    <property type="component" value="Unassembled WGS sequence"/>
</dbReference>
<evidence type="ECO:0000256" key="7">
    <source>
        <dbReference type="RuleBase" id="RU363032"/>
    </source>
</evidence>
<evidence type="ECO:0000256" key="6">
    <source>
        <dbReference type="ARBA" id="ARBA00023136"/>
    </source>
</evidence>
<keyword evidence="6 7" id="KW-0472">Membrane</keyword>
<dbReference type="PANTHER" id="PTHR43744">
    <property type="entry name" value="ABC TRANSPORTER PERMEASE PROTEIN MG189-RELATED-RELATED"/>
    <property type="match status" value="1"/>
</dbReference>
<dbReference type="GO" id="GO:0005886">
    <property type="term" value="C:plasma membrane"/>
    <property type="evidence" value="ECO:0007669"/>
    <property type="project" value="UniProtKB-SubCell"/>
</dbReference>
<dbReference type="RefSeq" id="WP_120979070.1">
    <property type="nucleotide sequence ID" value="NZ_RBZM01000009.1"/>
</dbReference>
<evidence type="ECO:0000256" key="1">
    <source>
        <dbReference type="ARBA" id="ARBA00004651"/>
    </source>
</evidence>
<dbReference type="AlphaFoldDB" id="A0A494XGG5"/>
<feature type="transmembrane region" description="Helical" evidence="7">
    <location>
        <begin position="143"/>
        <end position="164"/>
    </location>
</feature>
<feature type="transmembrane region" description="Helical" evidence="7">
    <location>
        <begin position="185"/>
        <end position="210"/>
    </location>
</feature>
<gene>
    <name evidence="9" type="ORF">D7Z26_21490</name>
</gene>
<evidence type="ECO:0000256" key="5">
    <source>
        <dbReference type="ARBA" id="ARBA00022989"/>
    </source>
</evidence>
<comment type="subcellular location">
    <subcellularLocation>
        <location evidence="1 7">Cell membrane</location>
        <topology evidence="1 7">Multi-pass membrane protein</topology>
    </subcellularLocation>
</comment>
<sequence length="296" mass="33620">MKANRIKENRTFAIAIHLILVTTSLLCLFPLVHVLAVSFSSGSAVAAGKVTAWPVDFTLTAYRYALERVEFWRSLVVTLERIGIGWGVSMVMTILIAYPLSKDSNEFRYRTFYVWIFFFTTLFSGGLIPFYMVIRNLHMLDTIWALVLPAAVPVFNILILLNFFRQLPREVSESAQMDGASHMTILWKVYVPMSTAALATLTLFVLVTHWNSWFDGLILMNKPEHYPLQSYLQTVVLQKDISLLVKNTSDLNELAKMSDRTLKSSQIFLGALPIMITYPFLQKYFVKGIVLGSVKG</sequence>
<dbReference type="Pfam" id="PF00528">
    <property type="entry name" value="BPD_transp_1"/>
    <property type="match status" value="1"/>
</dbReference>
<evidence type="ECO:0000256" key="2">
    <source>
        <dbReference type="ARBA" id="ARBA00022448"/>
    </source>
</evidence>
<dbReference type="PANTHER" id="PTHR43744:SF9">
    <property type="entry name" value="POLYGALACTURONAN_RHAMNOGALACTURONAN TRANSPORT SYSTEM PERMEASE PROTEIN YTCP"/>
    <property type="match status" value="1"/>
</dbReference>